<proteinExistence type="predicted"/>
<dbReference type="Pfam" id="PF01554">
    <property type="entry name" value="MatE"/>
    <property type="match status" value="2"/>
</dbReference>
<feature type="transmembrane region" description="Helical" evidence="10">
    <location>
        <begin position="193"/>
        <end position="214"/>
    </location>
</feature>
<evidence type="ECO:0000256" key="7">
    <source>
        <dbReference type="ARBA" id="ARBA00023065"/>
    </source>
</evidence>
<keyword evidence="7" id="KW-0406">Ion transport</keyword>
<feature type="transmembrane region" description="Helical" evidence="10">
    <location>
        <begin position="93"/>
        <end position="114"/>
    </location>
</feature>
<evidence type="ECO:0000256" key="8">
    <source>
        <dbReference type="ARBA" id="ARBA00023136"/>
    </source>
</evidence>
<name>A0A2P8CAH6_9BACT</name>
<keyword evidence="3" id="KW-0050">Antiport</keyword>
<keyword evidence="5 10" id="KW-0812">Transmembrane</keyword>
<dbReference type="CDD" id="cd13131">
    <property type="entry name" value="MATE_NorM_like"/>
    <property type="match status" value="1"/>
</dbReference>
<feature type="transmembrane region" description="Helical" evidence="10">
    <location>
        <begin position="415"/>
        <end position="436"/>
    </location>
</feature>
<dbReference type="InterPro" id="IPR002528">
    <property type="entry name" value="MATE_fam"/>
</dbReference>
<feature type="transmembrane region" description="Helical" evidence="10">
    <location>
        <begin position="159"/>
        <end position="181"/>
    </location>
</feature>
<dbReference type="PANTHER" id="PTHR43298">
    <property type="entry name" value="MULTIDRUG RESISTANCE PROTEIN NORM-RELATED"/>
    <property type="match status" value="1"/>
</dbReference>
<keyword evidence="4" id="KW-1003">Cell membrane</keyword>
<reference evidence="11 12" key="1">
    <citation type="submission" date="2018-03" db="EMBL/GenBank/DDBJ databases">
        <title>Genomic Encyclopedia of Archaeal and Bacterial Type Strains, Phase II (KMG-II): from individual species to whole genera.</title>
        <authorList>
            <person name="Goeker M."/>
        </authorList>
    </citation>
    <scope>NUCLEOTIDE SEQUENCE [LARGE SCALE GENOMIC DNA]</scope>
    <source>
        <strain evidence="11 12">DSM 27267</strain>
    </source>
</reference>
<evidence type="ECO:0000313" key="11">
    <source>
        <dbReference type="EMBL" id="PSK81983.1"/>
    </source>
</evidence>
<feature type="transmembrane region" description="Helical" evidence="10">
    <location>
        <begin position="241"/>
        <end position="266"/>
    </location>
</feature>
<evidence type="ECO:0000256" key="4">
    <source>
        <dbReference type="ARBA" id="ARBA00022475"/>
    </source>
</evidence>
<evidence type="ECO:0000256" key="9">
    <source>
        <dbReference type="ARBA" id="ARBA00031636"/>
    </source>
</evidence>
<feature type="transmembrane region" description="Helical" evidence="10">
    <location>
        <begin position="321"/>
        <end position="344"/>
    </location>
</feature>
<feature type="transmembrane region" description="Helical" evidence="10">
    <location>
        <begin position="126"/>
        <end position="147"/>
    </location>
</feature>
<dbReference type="GO" id="GO:0015297">
    <property type="term" value="F:antiporter activity"/>
    <property type="evidence" value="ECO:0007669"/>
    <property type="project" value="UniProtKB-KW"/>
</dbReference>
<evidence type="ECO:0000256" key="1">
    <source>
        <dbReference type="ARBA" id="ARBA00004651"/>
    </source>
</evidence>
<dbReference type="EMBL" id="PYGC01000007">
    <property type="protein sequence ID" value="PSK81983.1"/>
    <property type="molecule type" value="Genomic_DNA"/>
</dbReference>
<keyword evidence="6 10" id="KW-1133">Transmembrane helix</keyword>
<feature type="transmembrane region" description="Helical" evidence="10">
    <location>
        <begin position="350"/>
        <end position="367"/>
    </location>
</feature>
<evidence type="ECO:0000256" key="3">
    <source>
        <dbReference type="ARBA" id="ARBA00022449"/>
    </source>
</evidence>
<keyword evidence="8 10" id="KW-0472">Membrane</keyword>
<dbReference type="GO" id="GO:0005886">
    <property type="term" value="C:plasma membrane"/>
    <property type="evidence" value="ECO:0007669"/>
    <property type="project" value="UniProtKB-SubCell"/>
</dbReference>
<evidence type="ECO:0000313" key="12">
    <source>
        <dbReference type="Proteomes" id="UP000240621"/>
    </source>
</evidence>
<evidence type="ECO:0000256" key="10">
    <source>
        <dbReference type="SAM" id="Phobius"/>
    </source>
</evidence>
<comment type="subcellular location">
    <subcellularLocation>
        <location evidence="1">Cell membrane</location>
        <topology evidence="1">Multi-pass membrane protein</topology>
    </subcellularLocation>
</comment>
<keyword evidence="2" id="KW-0813">Transport</keyword>
<dbReference type="InterPro" id="IPR048279">
    <property type="entry name" value="MdtK-like"/>
</dbReference>
<gene>
    <name evidence="11" type="ORF">CLV93_10795</name>
</gene>
<accession>A0A2P8CAH6</accession>
<sequence>MFRNYRSYYKNILHLAFPLMLSQAGQVVVQLADSVMVGHVGTPELAAASFASNLFYLVMMLGMGITFGLTPLVGQSFGRNHFREVAIYFKNSLWLNFAFTVVLTSASWGVSYLMPYMGQPANVVALAIPYFRVLTISMLPFLLFFTLKQFAEGLGNTHIAMVVTLTANALNILLNYILIYGKVGFPALGLLGAGYATLVARMAMPVLMALLLYFRGNFRKYLLFFPSVQTSVQKMVELLKIGLPIGIQLVLEIVAFNFGGIMMGWLGAVPLAAHQVALGLATMTFMISNGIAMATTVRVSNWMGAHRLKEMRMAIEASRHLVLLFMGFSAVVFIVFRNFLPILFTPDKTVIHQATILLIVAAFFQIFDGLQVVSLGCLRGMADVKYPMYMAGISYLVIGIPVSYLFAFVLNVGAAGIWIGFLAGLASAGILFYIRIRYNIRHIVK</sequence>
<evidence type="ECO:0000256" key="2">
    <source>
        <dbReference type="ARBA" id="ARBA00022448"/>
    </source>
</evidence>
<dbReference type="InterPro" id="IPR050222">
    <property type="entry name" value="MATE_MdtK"/>
</dbReference>
<dbReference type="GO" id="GO:0042910">
    <property type="term" value="F:xenobiotic transmembrane transporter activity"/>
    <property type="evidence" value="ECO:0007669"/>
    <property type="project" value="InterPro"/>
</dbReference>
<feature type="transmembrane region" description="Helical" evidence="10">
    <location>
        <begin position="55"/>
        <end position="73"/>
    </location>
</feature>
<dbReference type="PIRSF" id="PIRSF006603">
    <property type="entry name" value="DinF"/>
    <property type="match status" value="1"/>
</dbReference>
<feature type="transmembrane region" description="Helical" evidence="10">
    <location>
        <begin position="388"/>
        <end position="409"/>
    </location>
</feature>
<protein>
    <recommendedName>
        <fullName evidence="9">Multidrug-efflux transporter</fullName>
    </recommendedName>
</protein>
<dbReference type="GO" id="GO:0006811">
    <property type="term" value="P:monoatomic ion transport"/>
    <property type="evidence" value="ECO:0007669"/>
    <property type="project" value="UniProtKB-KW"/>
</dbReference>
<dbReference type="PANTHER" id="PTHR43298:SF2">
    <property type="entry name" value="FMN_FAD EXPORTER YEEO-RELATED"/>
    <property type="match status" value="1"/>
</dbReference>
<dbReference type="AlphaFoldDB" id="A0A2P8CAH6"/>
<dbReference type="Proteomes" id="UP000240621">
    <property type="component" value="Unassembled WGS sequence"/>
</dbReference>
<comment type="caution">
    <text evidence="11">The sequence shown here is derived from an EMBL/GenBank/DDBJ whole genome shotgun (WGS) entry which is preliminary data.</text>
</comment>
<evidence type="ECO:0000256" key="6">
    <source>
        <dbReference type="ARBA" id="ARBA00022989"/>
    </source>
</evidence>
<dbReference type="OrthoDB" id="9780160at2"/>
<feature type="transmembrane region" description="Helical" evidence="10">
    <location>
        <begin position="278"/>
        <end position="300"/>
    </location>
</feature>
<evidence type="ECO:0000256" key="5">
    <source>
        <dbReference type="ARBA" id="ARBA00022692"/>
    </source>
</evidence>
<dbReference type="NCBIfam" id="TIGR00797">
    <property type="entry name" value="matE"/>
    <property type="match status" value="1"/>
</dbReference>
<organism evidence="11 12">
    <name type="scientific">Prolixibacter denitrificans</name>
    <dbReference type="NCBI Taxonomy" id="1541063"/>
    <lineage>
        <taxon>Bacteria</taxon>
        <taxon>Pseudomonadati</taxon>
        <taxon>Bacteroidota</taxon>
        <taxon>Bacteroidia</taxon>
        <taxon>Marinilabiliales</taxon>
        <taxon>Prolixibacteraceae</taxon>
        <taxon>Prolixibacter</taxon>
    </lineage>
</organism>
<dbReference type="RefSeq" id="WP_106542787.1">
    <property type="nucleotide sequence ID" value="NZ_BLAU01000001.1"/>
</dbReference>